<dbReference type="EMBL" id="JQAN02000011">
    <property type="protein sequence ID" value="PPD57567.1"/>
    <property type="molecule type" value="Genomic_DNA"/>
</dbReference>
<keyword evidence="1" id="KW-0472">Membrane</keyword>
<feature type="transmembrane region" description="Helical" evidence="1">
    <location>
        <begin position="6"/>
        <end position="23"/>
    </location>
</feature>
<name>A0A2P5P5K2_9CHLR</name>
<dbReference type="Proteomes" id="UP000235653">
    <property type="component" value="Unassembled WGS sequence"/>
</dbReference>
<keyword evidence="1" id="KW-1133">Transmembrane helix</keyword>
<keyword evidence="3" id="KW-1185">Reference proteome</keyword>
<proteinExistence type="predicted"/>
<evidence type="ECO:0000313" key="3">
    <source>
        <dbReference type="Proteomes" id="UP000235653"/>
    </source>
</evidence>
<keyword evidence="1" id="KW-0812">Transmembrane</keyword>
<dbReference type="AlphaFoldDB" id="A0A2P5P5K2"/>
<reference evidence="2 3" key="1">
    <citation type="journal article" date="2017" name="ISME J.">
        <title>Grape pomace compost harbors organohalide-respiring Dehalogenimonas species with novel reductive dehalogenase genes.</title>
        <authorList>
            <person name="Yang Y."/>
            <person name="Higgins S.A."/>
            <person name="Yan J."/>
            <person name="Simsir B."/>
            <person name="Chourey K."/>
            <person name="Iyer R."/>
            <person name="Hettich R.L."/>
            <person name="Baldwin B."/>
            <person name="Ogles D.M."/>
            <person name="Loffler F.E."/>
        </authorList>
    </citation>
    <scope>NUCLEOTIDE SEQUENCE [LARGE SCALE GENOMIC DNA]</scope>
    <source>
        <strain evidence="2 3">GP</strain>
    </source>
</reference>
<accession>A0A2P5P5K2</accession>
<gene>
    <name evidence="2" type="ORF">JP09_007405</name>
</gene>
<evidence type="ECO:0000256" key="1">
    <source>
        <dbReference type="SAM" id="Phobius"/>
    </source>
</evidence>
<comment type="caution">
    <text evidence="2">The sequence shown here is derived from an EMBL/GenBank/DDBJ whole genome shotgun (WGS) entry which is preliminary data.</text>
</comment>
<evidence type="ECO:0000313" key="2">
    <source>
        <dbReference type="EMBL" id="PPD57567.1"/>
    </source>
</evidence>
<feature type="transmembrane region" description="Helical" evidence="1">
    <location>
        <begin position="30"/>
        <end position="51"/>
    </location>
</feature>
<feature type="transmembrane region" description="Helical" evidence="1">
    <location>
        <begin position="63"/>
        <end position="81"/>
    </location>
</feature>
<sequence>MSAILFLGGMILVSVAAGLYVVNKRFYVSWWHYLTIVMLLVWIGFGTLLTFDFAIERVSSGTWIAAVFFGVIAMLVAYSLYNSISRRKRTSD</sequence>
<protein>
    <submittedName>
        <fullName evidence="2">Uncharacterized protein</fullName>
    </submittedName>
</protein>
<organism evidence="2 3">
    <name type="scientific">Dehalogenimonas etheniformans</name>
    <dbReference type="NCBI Taxonomy" id="1536648"/>
    <lineage>
        <taxon>Bacteria</taxon>
        <taxon>Bacillati</taxon>
        <taxon>Chloroflexota</taxon>
        <taxon>Dehalococcoidia</taxon>
        <taxon>Dehalococcoidales</taxon>
        <taxon>Dehalococcoidaceae</taxon>
        <taxon>Dehalogenimonas</taxon>
    </lineage>
</organism>